<dbReference type="EMBL" id="RAQK01000002">
    <property type="protein sequence ID" value="RKE93605.1"/>
    <property type="molecule type" value="Genomic_DNA"/>
</dbReference>
<dbReference type="OrthoDB" id="10003267at2"/>
<comment type="caution">
    <text evidence="1">The sequence shown here is derived from an EMBL/GenBank/DDBJ whole genome shotgun (WGS) entry which is preliminary data.</text>
</comment>
<evidence type="ECO:0000313" key="2">
    <source>
        <dbReference type="Proteomes" id="UP000284407"/>
    </source>
</evidence>
<dbReference type="STRING" id="1443111.Z949_1844"/>
<dbReference type="AlphaFoldDB" id="A0A420DHA4"/>
<dbReference type="RefSeq" id="WP_025062345.1">
    <property type="nucleotide sequence ID" value="NZ_RAQK01000002.1"/>
</dbReference>
<proteinExistence type="predicted"/>
<evidence type="ECO:0000313" key="1">
    <source>
        <dbReference type="EMBL" id="RKE93605.1"/>
    </source>
</evidence>
<protein>
    <submittedName>
        <fullName evidence="1">Uncharacterized protein</fullName>
    </submittedName>
</protein>
<gene>
    <name evidence="1" type="ORF">C8N30_2682</name>
</gene>
<organism evidence="1 2">
    <name type="scientific">Sulfitobacter guttiformis</name>
    <dbReference type="NCBI Taxonomy" id="74349"/>
    <lineage>
        <taxon>Bacteria</taxon>
        <taxon>Pseudomonadati</taxon>
        <taxon>Pseudomonadota</taxon>
        <taxon>Alphaproteobacteria</taxon>
        <taxon>Rhodobacterales</taxon>
        <taxon>Roseobacteraceae</taxon>
        <taxon>Sulfitobacter</taxon>
    </lineage>
</organism>
<sequence>MTYIKSARDSNGRSIPIAAYDDAAGIRVQASSGAATGPIDLPEGVYLFTATADAYVSLIGDAGPAAGSMYLAAGVPFHRIVGPGATVSAYGVTSAAAVHITPLV</sequence>
<reference evidence="1 2" key="1">
    <citation type="submission" date="2018-09" db="EMBL/GenBank/DDBJ databases">
        <title>Genomic Encyclopedia of Archaeal and Bacterial Type Strains, Phase II (KMG-II): from individual species to whole genera.</title>
        <authorList>
            <person name="Goeker M."/>
        </authorList>
    </citation>
    <scope>NUCLEOTIDE SEQUENCE [LARGE SCALE GENOMIC DNA]</scope>
    <source>
        <strain evidence="1 2">DSM 11458</strain>
    </source>
</reference>
<name>A0A420DHA4_9RHOB</name>
<keyword evidence="2" id="KW-1185">Reference proteome</keyword>
<accession>A0A420DHA4</accession>
<dbReference type="Proteomes" id="UP000284407">
    <property type="component" value="Unassembled WGS sequence"/>
</dbReference>